<dbReference type="AlphaFoldDB" id="A0A134BII9"/>
<proteinExistence type="predicted"/>
<dbReference type="Proteomes" id="UP000070531">
    <property type="component" value="Unassembled WGS sequence"/>
</dbReference>
<reference evidence="1 2" key="1">
    <citation type="submission" date="2016-01" db="EMBL/GenBank/DDBJ databases">
        <authorList>
            <person name="Oliw E.H."/>
        </authorList>
    </citation>
    <scope>NUCLEOTIDE SEQUENCE [LARGE SCALE GENOMIC DNA]</scope>
    <source>
        <strain evidence="1 2">DNF00307</strain>
    </source>
</reference>
<dbReference type="PATRIC" id="fig|419005.5.peg.543"/>
<organism evidence="1">
    <name type="scientific">Prevotella amnii</name>
    <dbReference type="NCBI Taxonomy" id="419005"/>
    <lineage>
        <taxon>Bacteria</taxon>
        <taxon>Pseudomonadati</taxon>
        <taxon>Bacteroidota</taxon>
        <taxon>Bacteroidia</taxon>
        <taxon>Bacteroidales</taxon>
        <taxon>Prevotellaceae</taxon>
        <taxon>Prevotella</taxon>
    </lineage>
</organism>
<evidence type="ECO:0000313" key="2">
    <source>
        <dbReference type="Proteomes" id="UP000070531"/>
    </source>
</evidence>
<comment type="caution">
    <text evidence="1">The sequence shown here is derived from an EMBL/GenBank/DDBJ whole genome shotgun (WGS) entry which is preliminary data.</text>
</comment>
<evidence type="ECO:0000313" key="1">
    <source>
        <dbReference type="EMBL" id="KXB79772.1"/>
    </source>
</evidence>
<dbReference type="EMBL" id="LSDL01000023">
    <property type="protein sequence ID" value="KXB79772.1"/>
    <property type="molecule type" value="Genomic_DNA"/>
</dbReference>
<accession>A0A134BII9</accession>
<sequence length="182" mass="21322">MRKGEKFKHWIVVATFSKETERLELERCTRPLKVGKVSTPANLDDMTIGQMVQMSECKEGRWLFYKVCEVLLGMEAKVVDDCMAVEVVRFVGWVLGRVKKINELFDKAKSKPSDEELRAGINNLKFGIFGLIDWYALRMGITDHEEVTNVPWGRVYKCLDMDTRTNNFRRNLQKVYENEYRK</sequence>
<name>A0A134BII9_9BACT</name>
<gene>
    <name evidence="1" type="ORF">HMPREF1860_00541</name>
</gene>
<protein>
    <submittedName>
        <fullName evidence="1">Uncharacterized protein</fullName>
    </submittedName>
</protein>
<dbReference type="STRING" id="419005.HMPREF1860_00541"/>